<evidence type="ECO:0000313" key="1">
    <source>
        <dbReference type="EMBL" id="MEL3973318.1"/>
    </source>
</evidence>
<sequence length="253" mass="30008">MILRQTEDSFIMIKQHDHAYLSGEITKHFNTSLLKSDRYFEEMIYAAFQHDRSWIGLDDTPIWNDQDNIPYTFSDYPLIPKMAFYKIGLDEIEQTNPYSALLCSLHFYSFFTQSKKKECIAFLQEEAKRQASLKKILPGLDEELLNQHFRLLQFSDDLSLYMCLNEPGVKKDEEHPWFRNGFKNTKFFNDRDGRLNGEWINNEEIRIESFPFISDFSLTLQYKEVAKRDVEHMGIAAAYETSELRERTFLVCK</sequence>
<name>A0ABU9KBB8_9BACI</name>
<dbReference type="Proteomes" id="UP001389717">
    <property type="component" value="Unassembled WGS sequence"/>
</dbReference>
<comment type="caution">
    <text evidence="1">The sequence shown here is derived from an EMBL/GenBank/DDBJ whole genome shotgun (WGS) entry which is preliminary data.</text>
</comment>
<reference evidence="1 2" key="1">
    <citation type="submission" date="2024-04" db="EMBL/GenBank/DDBJ databases">
        <title>Bacillus oryzaecorticis sp. nov., a moderately halophilic bacterium isolated from rice husks.</title>
        <authorList>
            <person name="Zhu H.-S."/>
        </authorList>
    </citation>
    <scope>NUCLEOTIDE SEQUENCE [LARGE SCALE GENOMIC DNA]</scope>
    <source>
        <strain evidence="1 2">ZC255</strain>
    </source>
</reference>
<organism evidence="1 2">
    <name type="scientific">Rossellomorea oryzaecorticis</name>
    <dbReference type="NCBI Taxonomy" id="1396505"/>
    <lineage>
        <taxon>Bacteria</taxon>
        <taxon>Bacillati</taxon>
        <taxon>Bacillota</taxon>
        <taxon>Bacilli</taxon>
        <taxon>Bacillales</taxon>
        <taxon>Bacillaceae</taxon>
        <taxon>Rossellomorea</taxon>
    </lineage>
</organism>
<proteinExistence type="predicted"/>
<evidence type="ECO:0000313" key="2">
    <source>
        <dbReference type="Proteomes" id="UP001389717"/>
    </source>
</evidence>
<dbReference type="InterPro" id="IPR024992">
    <property type="entry name" value="DUF3891"/>
</dbReference>
<protein>
    <submittedName>
        <fullName evidence="1">DUF3891 family protein</fullName>
    </submittedName>
</protein>
<keyword evidence="2" id="KW-1185">Reference proteome</keyword>
<dbReference type="Pfam" id="PF13030">
    <property type="entry name" value="DUF3891"/>
    <property type="match status" value="1"/>
</dbReference>
<dbReference type="EMBL" id="JBBYAF010000026">
    <property type="protein sequence ID" value="MEL3973318.1"/>
    <property type="molecule type" value="Genomic_DNA"/>
</dbReference>
<dbReference type="RefSeq" id="WP_341984523.1">
    <property type="nucleotide sequence ID" value="NZ_JBBYAF010000026.1"/>
</dbReference>
<accession>A0ABU9KBB8</accession>
<gene>
    <name evidence="1" type="ORF">AAEO50_13605</name>
</gene>